<dbReference type="InterPro" id="IPR018099">
    <property type="entry name" value="Purine_phosphorylase-2_CS"/>
</dbReference>
<evidence type="ECO:0000313" key="6">
    <source>
        <dbReference type="EMBL" id="SDE35043.1"/>
    </source>
</evidence>
<dbReference type="EMBL" id="FNAY01000001">
    <property type="protein sequence ID" value="SDE35043.1"/>
    <property type="molecule type" value="Genomic_DNA"/>
</dbReference>
<dbReference type="Proteomes" id="UP000183812">
    <property type="component" value="Unassembled WGS sequence"/>
</dbReference>
<dbReference type="Pfam" id="PF01048">
    <property type="entry name" value="PNP_UDP_1"/>
    <property type="match status" value="1"/>
</dbReference>
<dbReference type="NCBIfam" id="NF006492">
    <property type="entry name" value="PRK08931.1"/>
    <property type="match status" value="1"/>
</dbReference>
<dbReference type="PANTHER" id="PTHR42679">
    <property type="entry name" value="S-METHYL-5'-THIOADENOSINE PHOSPHORYLASE"/>
    <property type="match status" value="1"/>
</dbReference>
<name>A0A1G7C761_RHOCA</name>
<comment type="function">
    <text evidence="4">Catalyzes the reversible phosphorylation of S-methyl-5'-thioadenosine (MTA) to adenine and 5-methylthioribose-1-phosphate. Involved in the breakdown of MTA, a major by-product of polyamine biosynthesis. Responsible for the first step in the methionine salvage pathway after MTA has been generated from S-adenosylmethionine. Has broad substrate specificity with 6-aminopurine nucleosides as preferred substrates.</text>
</comment>
<gene>
    <name evidence="4" type="primary">mtnP</name>
    <name evidence="6" type="ORF">SAMN04244550_00180</name>
</gene>
<feature type="site" description="Important for substrate specificity" evidence="4">
    <location>
        <position position="192"/>
    </location>
</feature>
<keyword evidence="1 4" id="KW-0328">Glycosyltransferase</keyword>
<dbReference type="FunFam" id="3.40.50.1580:FF:000012">
    <property type="entry name" value="Probable 6-oxopurine nucleoside phosphorylase"/>
    <property type="match status" value="1"/>
</dbReference>
<dbReference type="NCBIfam" id="NF006599">
    <property type="entry name" value="PRK09136.1"/>
    <property type="match status" value="1"/>
</dbReference>
<dbReference type="GO" id="GO:0017061">
    <property type="term" value="F:S-methyl-5-thioadenosine phosphorylase activity"/>
    <property type="evidence" value="ECO:0007669"/>
    <property type="project" value="UniProtKB-UniRule"/>
</dbReference>
<dbReference type="InterPro" id="IPR000845">
    <property type="entry name" value="Nucleoside_phosphorylase_d"/>
</dbReference>
<dbReference type="AlphaFoldDB" id="A0A1G7C761"/>
<keyword evidence="3 4" id="KW-0660">Purine salvage</keyword>
<evidence type="ECO:0000313" key="7">
    <source>
        <dbReference type="Proteomes" id="UP000183812"/>
    </source>
</evidence>
<keyword evidence="2 4" id="KW-0808">Transferase</keyword>
<dbReference type="InterPro" id="IPR035994">
    <property type="entry name" value="Nucleoside_phosphorylase_sf"/>
</dbReference>
<evidence type="ECO:0000259" key="5">
    <source>
        <dbReference type="Pfam" id="PF01048"/>
    </source>
</evidence>
<dbReference type="EC" id="2.4.2.28" evidence="4"/>
<reference evidence="6 7" key="1">
    <citation type="submission" date="2016-10" db="EMBL/GenBank/DDBJ databases">
        <authorList>
            <person name="de Groot N.N."/>
        </authorList>
    </citation>
    <scope>NUCLEOTIDE SEQUENCE [LARGE SCALE GENOMIC DNA]</scope>
    <source>
        <strain evidence="7">DSM 938 / 37b4</strain>
    </source>
</reference>
<feature type="binding site" evidence="4">
    <location>
        <begin position="112"/>
        <end position="113"/>
    </location>
    <ligand>
        <name>phosphate</name>
        <dbReference type="ChEBI" id="CHEBI:43474"/>
    </ligand>
</feature>
<dbReference type="PROSITE" id="PS01240">
    <property type="entry name" value="PNP_MTAP_2"/>
    <property type="match status" value="1"/>
</dbReference>
<evidence type="ECO:0000256" key="1">
    <source>
        <dbReference type="ARBA" id="ARBA00022676"/>
    </source>
</evidence>
<feature type="binding site" evidence="4">
    <location>
        <begin position="79"/>
        <end position="80"/>
    </location>
    <ligand>
        <name>phosphate</name>
        <dbReference type="ChEBI" id="CHEBI:43474"/>
    </ligand>
</feature>
<dbReference type="GO" id="GO:0005829">
    <property type="term" value="C:cytosol"/>
    <property type="evidence" value="ECO:0007669"/>
    <property type="project" value="TreeGrafter"/>
</dbReference>
<dbReference type="CDD" id="cd09010">
    <property type="entry name" value="MTAP_SsMTAPII_like_MTIP"/>
    <property type="match status" value="1"/>
</dbReference>
<protein>
    <recommendedName>
        <fullName evidence="4">S-methyl-5'-thioadenosine phosphorylase</fullName>
        <ecNumber evidence="4">2.4.2.28</ecNumber>
    </recommendedName>
    <alternativeName>
        <fullName evidence="4">5'-methylthioadenosine phosphorylase</fullName>
        <shortName evidence="4">MTA phosphorylase</shortName>
        <shortName evidence="4">MTAP</shortName>
    </alternativeName>
</protein>
<comment type="subunit">
    <text evidence="4">Homohexamer. Dimer of a homotrimer.</text>
</comment>
<evidence type="ECO:0000256" key="3">
    <source>
        <dbReference type="ARBA" id="ARBA00022726"/>
    </source>
</evidence>
<dbReference type="InterPro" id="IPR010044">
    <property type="entry name" value="MTAP"/>
</dbReference>
<dbReference type="NCBIfam" id="TIGR01694">
    <property type="entry name" value="MTAP"/>
    <property type="match status" value="1"/>
</dbReference>
<dbReference type="GO" id="GO:0006166">
    <property type="term" value="P:purine ribonucleoside salvage"/>
    <property type="evidence" value="ECO:0007669"/>
    <property type="project" value="UniProtKB-KW"/>
</dbReference>
<feature type="binding site" evidence="4">
    <location>
        <begin position="234"/>
        <end position="236"/>
    </location>
    <ligand>
        <name>substrate</name>
    </ligand>
</feature>
<dbReference type="PANTHER" id="PTHR42679:SF2">
    <property type="entry name" value="S-METHYL-5'-THIOADENOSINE PHOSPHORYLASE"/>
    <property type="match status" value="1"/>
</dbReference>
<sequence>MVFSVPPRPPKLRAAAKGQGEDFGMTADRMIGVMGGSGVYDIDGLEEATWQPVETPFGAPSDEILTGRLHGVRMAFLPRHGRGHRFTPSTVNYRANIAAMKMMGVTDLVAVSAVGSLKEDYAPGDFVIVDQYIDRTFARVKSFFETGLVGHVSVAHPVCGRLSAHCAEAARATGVTVHEGGTYVAMEGPQFSTLAESRLYRSWGADVIGMTGMPEAKLAREAELCYACVAMVTDYDCWHPDHDAVDVAQVVATAIANAGKARSLVAALPALLKGPATPCEKGCTHVLDGAIMTAPAKRDPEVIARLMPVMGRVLKG</sequence>
<dbReference type="UniPathway" id="UPA00904">
    <property type="reaction ID" value="UER00873"/>
</dbReference>
<feature type="domain" description="Nucleoside phosphorylase" evidence="5">
    <location>
        <begin position="31"/>
        <end position="266"/>
    </location>
</feature>
<dbReference type="GO" id="GO:0019509">
    <property type="term" value="P:L-methionine salvage from methylthioadenosine"/>
    <property type="evidence" value="ECO:0007669"/>
    <property type="project" value="UniProtKB-UniRule"/>
</dbReference>
<comment type="similarity">
    <text evidence="4">Belongs to the PNP/MTAP phosphorylase family. MTAP subfamily.</text>
</comment>
<proteinExistence type="inferred from homology"/>
<organism evidence="6 7">
    <name type="scientific">Rhodobacter capsulatus</name>
    <name type="common">Rhodopseudomonas capsulata</name>
    <dbReference type="NCBI Taxonomy" id="1061"/>
    <lineage>
        <taxon>Bacteria</taxon>
        <taxon>Pseudomonadati</taxon>
        <taxon>Pseudomonadota</taxon>
        <taxon>Alphaproteobacteria</taxon>
        <taxon>Rhodobacterales</taxon>
        <taxon>Rhodobacter group</taxon>
        <taxon>Rhodobacter</taxon>
    </lineage>
</organism>
<feature type="site" description="Important for substrate specificity" evidence="4">
    <location>
        <position position="247"/>
    </location>
</feature>
<comment type="catalytic activity">
    <reaction evidence="4">
        <text>S-methyl-5'-thioadenosine + phosphate = 5-(methylsulfanyl)-alpha-D-ribose 1-phosphate + adenine</text>
        <dbReference type="Rhea" id="RHEA:11852"/>
        <dbReference type="ChEBI" id="CHEBI:16708"/>
        <dbReference type="ChEBI" id="CHEBI:17509"/>
        <dbReference type="ChEBI" id="CHEBI:43474"/>
        <dbReference type="ChEBI" id="CHEBI:58533"/>
        <dbReference type="EC" id="2.4.2.28"/>
    </reaction>
</comment>
<accession>A0A1G7C761</accession>
<feature type="binding site" evidence="4">
    <location>
        <position position="210"/>
    </location>
    <ligand>
        <name>substrate</name>
    </ligand>
</feature>
<feature type="binding site" evidence="4">
    <location>
        <position position="37"/>
    </location>
    <ligand>
        <name>phosphate</name>
        <dbReference type="ChEBI" id="CHEBI:43474"/>
    </ligand>
</feature>
<feature type="binding site" evidence="4">
    <location>
        <position position="211"/>
    </location>
    <ligand>
        <name>phosphate</name>
        <dbReference type="ChEBI" id="CHEBI:43474"/>
    </ligand>
</feature>
<dbReference type="Gene3D" id="3.40.50.1580">
    <property type="entry name" value="Nucleoside phosphorylase domain"/>
    <property type="match status" value="1"/>
</dbReference>
<evidence type="ECO:0000256" key="4">
    <source>
        <dbReference type="HAMAP-Rule" id="MF_01963"/>
    </source>
</evidence>
<dbReference type="SUPFAM" id="SSF53167">
    <property type="entry name" value="Purine and uridine phosphorylases"/>
    <property type="match status" value="1"/>
</dbReference>
<evidence type="ECO:0000256" key="2">
    <source>
        <dbReference type="ARBA" id="ARBA00022679"/>
    </source>
</evidence>
<dbReference type="HAMAP" id="MF_01963">
    <property type="entry name" value="MTAP"/>
    <property type="match status" value="1"/>
</dbReference>
<comment type="pathway">
    <text evidence="4">Amino-acid biosynthesis; L-methionine biosynthesis via salvage pathway; S-methyl-5-thio-alpha-D-ribose 1-phosphate from S-methyl-5'-thioadenosine (phosphorylase route): step 1/1.</text>
</comment>